<dbReference type="AlphaFoldDB" id="A0A4U5P7L6"/>
<dbReference type="EMBL" id="AZBU02000002">
    <property type="protein sequence ID" value="TKR92259.1"/>
    <property type="molecule type" value="Genomic_DNA"/>
</dbReference>
<protein>
    <submittedName>
        <fullName evidence="1">Uncharacterized protein</fullName>
    </submittedName>
</protein>
<reference evidence="1" key="1">
    <citation type="submission" date="2013-11" db="EMBL/GenBank/DDBJ databases">
        <authorList>
            <person name="Sternberg P."/>
            <person name="Dillman A."/>
            <person name="Macchietto M."/>
        </authorList>
    </citation>
    <scope>NUCLEOTIDE SEQUENCE</scope>
    <source>
        <strain evidence="1">ALL</strain>
    </source>
</reference>
<gene>
    <name evidence="1" type="ORF">L596_006950</name>
</gene>
<reference evidence="1" key="2">
    <citation type="journal article" date="2015" name="Genome Biol.">
        <title>Comparative genomics of Steinernema reveals deeply conserved gene regulatory networks.</title>
        <authorList>
            <person name="Dillman A.R."/>
            <person name="Macchietto M."/>
            <person name="Porter C.F."/>
            <person name="Rogers A."/>
            <person name="Williams B."/>
            <person name="Antoshechkin I."/>
            <person name="Lee M.M."/>
            <person name="Goodwin Z."/>
            <person name="Lu X."/>
            <person name="Lewis E.E."/>
            <person name="Goodrich-Blair H."/>
            <person name="Stock S.P."/>
            <person name="Adams B.J."/>
            <person name="Sternberg P.W."/>
            <person name="Mortazavi A."/>
        </authorList>
    </citation>
    <scope>NUCLEOTIDE SEQUENCE [LARGE SCALE GENOMIC DNA]</scope>
    <source>
        <strain evidence="1">ALL</strain>
    </source>
</reference>
<comment type="caution">
    <text evidence="1">The sequence shown here is derived from an EMBL/GenBank/DDBJ whole genome shotgun (WGS) entry which is preliminary data.</text>
</comment>
<organism evidence="1">
    <name type="scientific">Steinernema carpocapsae</name>
    <name type="common">Entomopathogenic nematode</name>
    <dbReference type="NCBI Taxonomy" id="34508"/>
    <lineage>
        <taxon>Eukaryota</taxon>
        <taxon>Metazoa</taxon>
        <taxon>Ecdysozoa</taxon>
        <taxon>Nematoda</taxon>
        <taxon>Chromadorea</taxon>
        <taxon>Rhabditida</taxon>
        <taxon>Tylenchina</taxon>
        <taxon>Panagrolaimomorpha</taxon>
        <taxon>Strongyloidoidea</taxon>
        <taxon>Steinernematidae</taxon>
        <taxon>Steinernema</taxon>
    </lineage>
</organism>
<accession>A0A4U5P7L6</accession>
<proteinExistence type="predicted"/>
<name>A0A4U5P7L6_STECR</name>
<reference evidence="1" key="3">
    <citation type="journal article" date="2019" name="G3 (Bethesda)">
        <title>Hybrid Assembly of the Genome of the Entomopathogenic Nematode Steinernema carpocapsae Identifies the X-Chromosome.</title>
        <authorList>
            <person name="Serra L."/>
            <person name="Macchietto M."/>
            <person name="Macias-Munoz A."/>
            <person name="McGill C.J."/>
            <person name="Rodriguez I.M."/>
            <person name="Rodriguez B."/>
            <person name="Murad R."/>
            <person name="Mortazavi A."/>
        </authorList>
    </citation>
    <scope>NUCLEOTIDE SEQUENCE</scope>
    <source>
        <strain evidence="1">ALL</strain>
    </source>
</reference>
<sequence>MLPFRFFLRVFTVPSNNLPDVLAFEASLRKDKLRITFYALSAPLEQFLANIFQLICHLHPNGHQFLQLDLQSSSDSCSFYLFLS</sequence>
<evidence type="ECO:0000313" key="1">
    <source>
        <dbReference type="EMBL" id="TKR92259.1"/>
    </source>
</evidence>